<dbReference type="Proteomes" id="UP000824201">
    <property type="component" value="Unassembled WGS sequence"/>
</dbReference>
<comment type="caution">
    <text evidence="1">The sequence shown here is derived from an EMBL/GenBank/DDBJ whole genome shotgun (WGS) entry which is preliminary data.</text>
</comment>
<gene>
    <name evidence="1" type="ORF">IAC96_00805</name>
</gene>
<evidence type="ECO:0000313" key="2">
    <source>
        <dbReference type="Proteomes" id="UP000824201"/>
    </source>
</evidence>
<name>A0A9D1JC02_9FIRM</name>
<accession>A0A9D1JC02</accession>
<dbReference type="EMBL" id="DVHN01000004">
    <property type="protein sequence ID" value="HIR87467.1"/>
    <property type="molecule type" value="Genomic_DNA"/>
</dbReference>
<dbReference type="PROSITE" id="PS51257">
    <property type="entry name" value="PROKAR_LIPOPROTEIN"/>
    <property type="match status" value="1"/>
</dbReference>
<protein>
    <submittedName>
        <fullName evidence="1">IS21 family transposase</fullName>
    </submittedName>
</protein>
<feature type="non-terminal residue" evidence="1">
    <location>
        <position position="120"/>
    </location>
</feature>
<evidence type="ECO:0000313" key="1">
    <source>
        <dbReference type="EMBL" id="HIR87467.1"/>
    </source>
</evidence>
<reference evidence="1" key="1">
    <citation type="submission" date="2020-10" db="EMBL/GenBank/DDBJ databases">
        <authorList>
            <person name="Gilroy R."/>
        </authorList>
    </citation>
    <scope>NUCLEOTIDE SEQUENCE</scope>
    <source>
        <strain evidence="1">ChiW13-3771</strain>
    </source>
</reference>
<organism evidence="1 2">
    <name type="scientific">Candidatus Fimimorpha faecalis</name>
    <dbReference type="NCBI Taxonomy" id="2840824"/>
    <lineage>
        <taxon>Bacteria</taxon>
        <taxon>Bacillati</taxon>
        <taxon>Bacillota</taxon>
        <taxon>Clostridia</taxon>
        <taxon>Eubacteriales</taxon>
        <taxon>Candidatus Fimimorpha</taxon>
    </lineage>
</organism>
<proteinExistence type="predicted"/>
<sequence length="120" mass="13849">MTKYREIIRLSGLGLSQTNIALSCNASKTTVNKVLKAAREQKLSWPLDPKLTDPVLGRLLFPDSKAKPATSKRMPDYKHIRKELLHNGVNKKLLWTEYLEECRLAGDDPFMYSQFCYYIQ</sequence>
<reference evidence="1" key="2">
    <citation type="journal article" date="2021" name="PeerJ">
        <title>Extensive microbial diversity within the chicken gut microbiome revealed by metagenomics and culture.</title>
        <authorList>
            <person name="Gilroy R."/>
            <person name="Ravi A."/>
            <person name="Getino M."/>
            <person name="Pursley I."/>
            <person name="Horton D.L."/>
            <person name="Alikhan N.F."/>
            <person name="Baker D."/>
            <person name="Gharbi K."/>
            <person name="Hall N."/>
            <person name="Watson M."/>
            <person name="Adriaenssens E.M."/>
            <person name="Foster-Nyarko E."/>
            <person name="Jarju S."/>
            <person name="Secka A."/>
            <person name="Antonio M."/>
            <person name="Oren A."/>
            <person name="Chaudhuri R.R."/>
            <person name="La Ragione R."/>
            <person name="Hildebrand F."/>
            <person name="Pallen M.J."/>
        </authorList>
    </citation>
    <scope>NUCLEOTIDE SEQUENCE</scope>
    <source>
        <strain evidence="1">ChiW13-3771</strain>
    </source>
</reference>
<dbReference type="AlphaFoldDB" id="A0A9D1JC02"/>